<reference evidence="1" key="1">
    <citation type="submission" date="2021-02" db="EMBL/GenBank/DDBJ databases">
        <authorList>
            <consortium name="DOE Joint Genome Institute"/>
            <person name="Ahrendt S."/>
            <person name="Looney B.P."/>
            <person name="Miyauchi S."/>
            <person name="Morin E."/>
            <person name="Drula E."/>
            <person name="Courty P.E."/>
            <person name="Chicoki N."/>
            <person name="Fauchery L."/>
            <person name="Kohler A."/>
            <person name="Kuo A."/>
            <person name="Labutti K."/>
            <person name="Pangilinan J."/>
            <person name="Lipzen A."/>
            <person name="Riley R."/>
            <person name="Andreopoulos W."/>
            <person name="He G."/>
            <person name="Johnson J."/>
            <person name="Barry K.W."/>
            <person name="Grigoriev I.V."/>
            <person name="Nagy L."/>
            <person name="Hibbett D."/>
            <person name="Henrissat B."/>
            <person name="Matheny P.B."/>
            <person name="Labbe J."/>
            <person name="Martin F."/>
        </authorList>
    </citation>
    <scope>NUCLEOTIDE SEQUENCE</scope>
    <source>
        <strain evidence="1">FP105234-sp</strain>
    </source>
</reference>
<protein>
    <submittedName>
        <fullName evidence="1">Uncharacterized protein</fullName>
    </submittedName>
</protein>
<evidence type="ECO:0000313" key="1">
    <source>
        <dbReference type="EMBL" id="KAI0044689.1"/>
    </source>
</evidence>
<accession>A0ACB8RKK2</accession>
<dbReference type="Proteomes" id="UP000814033">
    <property type="component" value="Unassembled WGS sequence"/>
</dbReference>
<organism evidence="1 2">
    <name type="scientific">Auriscalpium vulgare</name>
    <dbReference type="NCBI Taxonomy" id="40419"/>
    <lineage>
        <taxon>Eukaryota</taxon>
        <taxon>Fungi</taxon>
        <taxon>Dikarya</taxon>
        <taxon>Basidiomycota</taxon>
        <taxon>Agaricomycotina</taxon>
        <taxon>Agaricomycetes</taxon>
        <taxon>Russulales</taxon>
        <taxon>Auriscalpiaceae</taxon>
        <taxon>Auriscalpium</taxon>
    </lineage>
</organism>
<proteinExistence type="predicted"/>
<dbReference type="EMBL" id="MU275974">
    <property type="protein sequence ID" value="KAI0044689.1"/>
    <property type="molecule type" value="Genomic_DNA"/>
</dbReference>
<reference evidence="1" key="2">
    <citation type="journal article" date="2022" name="New Phytol.">
        <title>Evolutionary transition to the ectomycorrhizal habit in the genomes of a hyperdiverse lineage of mushroom-forming fungi.</title>
        <authorList>
            <person name="Looney B."/>
            <person name="Miyauchi S."/>
            <person name="Morin E."/>
            <person name="Drula E."/>
            <person name="Courty P.E."/>
            <person name="Kohler A."/>
            <person name="Kuo A."/>
            <person name="LaButti K."/>
            <person name="Pangilinan J."/>
            <person name="Lipzen A."/>
            <person name="Riley R."/>
            <person name="Andreopoulos W."/>
            <person name="He G."/>
            <person name="Johnson J."/>
            <person name="Nolan M."/>
            <person name="Tritt A."/>
            <person name="Barry K.W."/>
            <person name="Grigoriev I.V."/>
            <person name="Nagy L.G."/>
            <person name="Hibbett D."/>
            <person name="Henrissat B."/>
            <person name="Matheny P.B."/>
            <person name="Labbe J."/>
            <person name="Martin F.M."/>
        </authorList>
    </citation>
    <scope>NUCLEOTIDE SEQUENCE</scope>
    <source>
        <strain evidence="1">FP105234-sp</strain>
    </source>
</reference>
<keyword evidence="2" id="KW-1185">Reference proteome</keyword>
<evidence type="ECO:0000313" key="2">
    <source>
        <dbReference type="Proteomes" id="UP000814033"/>
    </source>
</evidence>
<sequence length="162" mass="18206">MPAASLLAILAASSRRQNALSYWSKLFCEYIARTALYLLQLFTRQEDKPAHGLCASPRLLYLARSRVWCTFLTCTSLRIYLVFAGCDVQAVCPSEGPKRLGAQASRSSRALSGPPCITPLHWNGWMDGQSMPPVGFLPAHPGIRVRYEQMYDEPNVMCHKWK</sequence>
<comment type="caution">
    <text evidence="1">The sequence shown here is derived from an EMBL/GenBank/DDBJ whole genome shotgun (WGS) entry which is preliminary data.</text>
</comment>
<name>A0ACB8RKK2_9AGAM</name>
<gene>
    <name evidence="1" type="ORF">FA95DRAFT_224869</name>
</gene>